<accession>A0A833H5C6</accession>
<sequence length="164" mass="20036">MSMNQIEQELYRRLLDFRLDEPGVPFAYSDRLARENGWSMAYTFRVIAEYRKFLFLCCAMETNPTPSDQVDQAWHLHLLYTKSYWIDLCRHTIGRELHHIPTEGRQERQRFVEQYLATLETYRHYFGNPPADVWPDEKTRFANIRWMRINLHTYIPVRRLWKSF</sequence>
<dbReference type="AlphaFoldDB" id="A0A833H5C6"/>
<evidence type="ECO:0000313" key="1">
    <source>
        <dbReference type="EMBL" id="KAB2935530.1"/>
    </source>
</evidence>
<name>A0A833H5C6_9LEPT</name>
<comment type="caution">
    <text evidence="1">The sequence shown here is derived from an EMBL/GenBank/DDBJ whole genome shotgun (WGS) entry which is preliminary data.</text>
</comment>
<gene>
    <name evidence="1" type="ORF">F9K24_02025</name>
</gene>
<dbReference type="Proteomes" id="UP000460298">
    <property type="component" value="Unassembled WGS sequence"/>
</dbReference>
<protein>
    <submittedName>
        <fullName evidence="1">Uncharacterized protein</fullName>
    </submittedName>
</protein>
<reference evidence="1 2" key="1">
    <citation type="submission" date="2019-10" db="EMBL/GenBank/DDBJ databases">
        <title>Extracellular Electron Transfer in a Candidatus Methanoperedens spp. Enrichment Culture.</title>
        <authorList>
            <person name="Berger S."/>
            <person name="Rangel Shaw D."/>
            <person name="Berben T."/>
            <person name="In 'T Zandt M."/>
            <person name="Frank J."/>
            <person name="Reimann J."/>
            <person name="Jetten M.S.M."/>
            <person name="Welte C.U."/>
        </authorList>
    </citation>
    <scope>NUCLEOTIDE SEQUENCE [LARGE SCALE GENOMIC DNA]</scope>
    <source>
        <strain evidence="1">SB12</strain>
    </source>
</reference>
<organism evidence="1 2">
    <name type="scientific">Leptonema illini</name>
    <dbReference type="NCBI Taxonomy" id="183"/>
    <lineage>
        <taxon>Bacteria</taxon>
        <taxon>Pseudomonadati</taxon>
        <taxon>Spirochaetota</taxon>
        <taxon>Spirochaetia</taxon>
        <taxon>Leptospirales</taxon>
        <taxon>Leptospiraceae</taxon>
        <taxon>Leptonema</taxon>
    </lineage>
</organism>
<dbReference type="EMBL" id="WBUI01000001">
    <property type="protein sequence ID" value="KAB2935530.1"/>
    <property type="molecule type" value="Genomic_DNA"/>
</dbReference>
<proteinExistence type="predicted"/>
<evidence type="ECO:0000313" key="2">
    <source>
        <dbReference type="Proteomes" id="UP000460298"/>
    </source>
</evidence>